<evidence type="ECO:0000256" key="1">
    <source>
        <dbReference type="SAM" id="MobiDB-lite"/>
    </source>
</evidence>
<sequence length="949" mass="107263">VDSGPRPAAWRGQAVPHLRQARREDQRVGARARAARGRRAARAGGVPARAGPQRRVPRRPPRGVLRGDARGLPAHDGHAALRRPAHRRHGPPRRRDRRDEDGRGQDPHRHPGRGAQRAARHGRPRRHRQRLPRPPRRGVDEPDLRVHGPLARRAAEHAALRGEARRLCRRHHVRDELRVRLRLPARQHGDHARREGAVRRPLHRRGQAAHLAPVRDRRRGRQHPHRRGADPADHLRRPRAGRRPLREVRQARPPPDARKEAGGHGSQDEEGVRRGVRLRVRREAQDGLRHGERRREGGALPRDRPSLPRRERAARQPPHAGAQGRVALQARRRLRRGRRRGEDHRRVHGAHPRRPPLVGGPAPGRGGQGGRARPGGEPDPRLHHAAELLPHVQEARGHDRHGAHRGHRVHEDLQAGRRADPDEPAHDPQGRERPGLQDEGGQVGRPRPRDRRAPRARPARPRGHGLRRGLRDARRPSRQARDPPHRPQRQAGVRRARGRDHRRRGASRCGDHRDEHGRPRRRHQAGRQPRAPHGRRARQARPQAGRPRLRRALRRDPPRDGVARRGGARAGARGRRPVHLRHGAPRVAPDRQPAARPRRPPGRPGRVALLPLGRGRPRPPLRRRPHLQDPRPPRARQRRGRGGADRGEDALQADRGRPEEGRGAELPHPQARPRVRRRDEPAARGHLPVPRRGPRGPRHGRRGARADRRGHRPARRGVHPGRLHRGVGSRGALGPARPDLRGRLRPGRPRPRAGRPRRAQAAAGRRRAQALRAARGGARRGAHACARAVPDPPDHRPALARAPLRHGLPARGHPPARVRPDRPARRVQERGLHALPGPHELAVVGLRADGLQRRGLRRGRERRRPGRGAGPDRHLERQRRSGAVVLRRHARGPAERVRRRGLRRRERGGRRARARPRGAAPRRRDGDARPQRAVLVRLGPEVQEVPRRL</sequence>
<feature type="compositionally biased region" description="Basic and acidic residues" evidence="1">
    <location>
        <begin position="642"/>
        <end position="665"/>
    </location>
</feature>
<feature type="region of interest" description="Disordered" evidence="1">
    <location>
        <begin position="853"/>
        <end position="931"/>
    </location>
</feature>
<dbReference type="AlphaFoldDB" id="A0A6J4R714"/>
<feature type="compositionally biased region" description="Basic residues" evidence="1">
    <location>
        <begin position="518"/>
        <end position="539"/>
    </location>
</feature>
<feature type="compositionally biased region" description="Low complexity" evidence="1">
    <location>
        <begin position="42"/>
        <end position="54"/>
    </location>
</feature>
<name>A0A6J4R714_9ACTN</name>
<feature type="region of interest" description="Disordered" evidence="1">
    <location>
        <begin position="187"/>
        <end position="825"/>
    </location>
</feature>
<feature type="compositionally biased region" description="Basic residues" evidence="1">
    <location>
        <begin position="80"/>
        <end position="96"/>
    </location>
</feature>
<feature type="compositionally biased region" description="Basic and acidic residues" evidence="1">
    <location>
        <begin position="244"/>
        <end position="273"/>
    </location>
</feature>
<feature type="compositionally biased region" description="Basic residues" evidence="1">
    <location>
        <begin position="118"/>
        <end position="136"/>
    </location>
</feature>
<organism evidence="2">
    <name type="scientific">uncultured Rubrobacteraceae bacterium</name>
    <dbReference type="NCBI Taxonomy" id="349277"/>
    <lineage>
        <taxon>Bacteria</taxon>
        <taxon>Bacillati</taxon>
        <taxon>Actinomycetota</taxon>
        <taxon>Rubrobacteria</taxon>
        <taxon>Rubrobacterales</taxon>
        <taxon>Rubrobacteraceae</taxon>
        <taxon>environmental samples</taxon>
    </lineage>
</organism>
<feature type="compositionally biased region" description="Basic residues" evidence="1">
    <location>
        <begin position="330"/>
        <end position="339"/>
    </location>
</feature>
<feature type="compositionally biased region" description="Basic and acidic residues" evidence="1">
    <location>
        <begin position="409"/>
        <end position="436"/>
    </location>
</feature>
<proteinExistence type="predicted"/>
<feature type="compositionally biased region" description="Basic and acidic residues" evidence="1">
    <location>
        <begin position="374"/>
        <end position="386"/>
    </location>
</feature>
<protein>
    <submittedName>
        <fullName evidence="2">Protein translocase subunit SecA</fullName>
    </submittedName>
</protein>
<feature type="non-terminal residue" evidence="2">
    <location>
        <position position="949"/>
    </location>
</feature>
<feature type="compositionally biased region" description="Basic and acidic residues" evidence="1">
    <location>
        <begin position="65"/>
        <end position="79"/>
    </location>
</feature>
<feature type="compositionally biased region" description="Low complexity" evidence="1">
    <location>
        <begin position="604"/>
        <end position="614"/>
    </location>
</feature>
<feature type="compositionally biased region" description="Basic and acidic residues" evidence="1">
    <location>
        <begin position="870"/>
        <end position="879"/>
    </location>
</feature>
<feature type="compositionally biased region" description="Basic residues" evidence="1">
    <location>
        <begin position="886"/>
        <end position="916"/>
    </location>
</feature>
<gene>
    <name evidence="2" type="ORF">AVDCRST_MAG12-303</name>
</gene>
<feature type="region of interest" description="Disordered" evidence="1">
    <location>
        <begin position="1"/>
        <end position="150"/>
    </location>
</feature>
<feature type="compositionally biased region" description="Basic residues" evidence="1">
    <location>
        <begin position="692"/>
        <end position="727"/>
    </location>
</feature>
<feature type="compositionally biased region" description="Basic residues" evidence="1">
    <location>
        <begin position="743"/>
        <end position="769"/>
    </location>
</feature>
<feature type="compositionally biased region" description="Basic and acidic residues" evidence="1">
    <location>
        <begin position="97"/>
        <end position="109"/>
    </location>
</feature>
<feature type="compositionally biased region" description="Basic and acidic residues" evidence="1">
    <location>
        <begin position="281"/>
        <end position="314"/>
    </location>
</feature>
<feature type="compositionally biased region" description="Low complexity" evidence="1">
    <location>
        <begin position="320"/>
        <end position="329"/>
    </location>
</feature>
<feature type="compositionally biased region" description="Low complexity" evidence="1">
    <location>
        <begin position="585"/>
        <end position="595"/>
    </location>
</feature>
<feature type="non-terminal residue" evidence="2">
    <location>
        <position position="1"/>
    </location>
</feature>
<feature type="compositionally biased region" description="Gly residues" evidence="1">
    <location>
        <begin position="361"/>
        <end position="373"/>
    </location>
</feature>
<feature type="compositionally biased region" description="Basic residues" evidence="1">
    <location>
        <begin position="615"/>
        <end position="625"/>
    </location>
</feature>
<feature type="compositionally biased region" description="Basic and acidic residues" evidence="1">
    <location>
        <begin position="469"/>
        <end position="485"/>
    </location>
</feature>
<feature type="compositionally biased region" description="Basic residues" evidence="1">
    <location>
        <begin position="216"/>
        <end position="226"/>
    </location>
</feature>
<dbReference type="EMBL" id="CADCVK010000044">
    <property type="protein sequence ID" value="CAA9465905.1"/>
    <property type="molecule type" value="Genomic_DNA"/>
</dbReference>
<feature type="compositionally biased region" description="Basic residues" evidence="1">
    <location>
        <begin position="854"/>
        <end position="866"/>
    </location>
</feature>
<feature type="compositionally biased region" description="Basic residues" evidence="1">
    <location>
        <begin position="446"/>
        <end position="468"/>
    </location>
</feature>
<feature type="compositionally biased region" description="Basic and acidic residues" evidence="1">
    <location>
        <begin position="187"/>
        <end position="198"/>
    </location>
</feature>
<reference evidence="2" key="1">
    <citation type="submission" date="2020-02" db="EMBL/GenBank/DDBJ databases">
        <authorList>
            <person name="Meier V. D."/>
        </authorList>
    </citation>
    <scope>NUCLEOTIDE SEQUENCE</scope>
    <source>
        <strain evidence="2">AVDCRST_MAG12</strain>
    </source>
</reference>
<feature type="compositionally biased region" description="Basic and acidic residues" evidence="1">
    <location>
        <begin position="137"/>
        <end position="146"/>
    </location>
</feature>
<feature type="compositionally biased region" description="Basic and acidic residues" evidence="1">
    <location>
        <begin position="554"/>
        <end position="563"/>
    </location>
</feature>
<feature type="compositionally biased region" description="Basic residues" evidence="1">
    <location>
        <begin position="572"/>
        <end position="584"/>
    </location>
</feature>
<feature type="compositionally biased region" description="Basic residues" evidence="1">
    <location>
        <begin position="486"/>
        <end position="506"/>
    </location>
</feature>
<accession>A0A6J4R714</accession>
<feature type="compositionally biased region" description="Basic residues" evidence="1">
    <location>
        <begin position="398"/>
        <end position="408"/>
    </location>
</feature>
<evidence type="ECO:0000313" key="2">
    <source>
        <dbReference type="EMBL" id="CAA9465905.1"/>
    </source>
</evidence>